<evidence type="ECO:0000256" key="3">
    <source>
        <dbReference type="ARBA" id="ARBA00023002"/>
    </source>
</evidence>
<organism evidence="6 7">
    <name type="scientific">Amycolatopsis alba DSM 44262</name>
    <dbReference type="NCBI Taxonomy" id="1125972"/>
    <lineage>
        <taxon>Bacteria</taxon>
        <taxon>Bacillati</taxon>
        <taxon>Actinomycetota</taxon>
        <taxon>Actinomycetes</taxon>
        <taxon>Pseudonocardiales</taxon>
        <taxon>Pseudonocardiaceae</taxon>
        <taxon>Amycolatopsis</taxon>
    </lineage>
</organism>
<evidence type="ECO:0000256" key="4">
    <source>
        <dbReference type="ARBA" id="ARBA00023033"/>
    </source>
</evidence>
<evidence type="ECO:0000256" key="2">
    <source>
        <dbReference type="ARBA" id="ARBA00022643"/>
    </source>
</evidence>
<accession>A0A229RT76</accession>
<evidence type="ECO:0000313" key="7">
    <source>
        <dbReference type="Proteomes" id="UP000215563"/>
    </source>
</evidence>
<keyword evidence="4" id="KW-0503">Monooxygenase</keyword>
<dbReference type="InterPro" id="IPR036661">
    <property type="entry name" value="Luciferase-like_sf"/>
</dbReference>
<name>A0A229RT76_AMYAL</name>
<dbReference type="SUPFAM" id="SSF51679">
    <property type="entry name" value="Bacterial luciferase-like"/>
    <property type="match status" value="1"/>
</dbReference>
<evidence type="ECO:0000313" key="6">
    <source>
        <dbReference type="EMBL" id="OXM49725.1"/>
    </source>
</evidence>
<reference evidence="6 7" key="1">
    <citation type="submission" date="2017-07" db="EMBL/GenBank/DDBJ databases">
        <title>Amycolatopsis alba DSM 44262 Genome sequencing and assembly.</title>
        <authorList>
            <person name="Kaur N."/>
            <person name="Mayilraj S."/>
        </authorList>
    </citation>
    <scope>NUCLEOTIDE SEQUENCE [LARGE SCALE GENOMIC DNA]</scope>
    <source>
        <strain evidence="6 7">DSM 44262</strain>
    </source>
</reference>
<keyword evidence="7" id="KW-1185">Reference proteome</keyword>
<dbReference type="Gene3D" id="3.20.20.30">
    <property type="entry name" value="Luciferase-like domain"/>
    <property type="match status" value="1"/>
</dbReference>
<comment type="caution">
    <text evidence="6">The sequence shown here is derived from an EMBL/GenBank/DDBJ whole genome shotgun (WGS) entry which is preliminary data.</text>
</comment>
<dbReference type="GO" id="GO:0008726">
    <property type="term" value="F:alkanesulfonate monooxygenase activity"/>
    <property type="evidence" value="ECO:0007669"/>
    <property type="project" value="TreeGrafter"/>
</dbReference>
<dbReference type="PANTHER" id="PTHR42847">
    <property type="entry name" value="ALKANESULFONATE MONOOXYGENASE"/>
    <property type="match status" value="1"/>
</dbReference>
<proteinExistence type="predicted"/>
<dbReference type="GO" id="GO:0046306">
    <property type="term" value="P:alkanesulfonate catabolic process"/>
    <property type="evidence" value="ECO:0007669"/>
    <property type="project" value="TreeGrafter"/>
</dbReference>
<gene>
    <name evidence="6" type="ORF">CFP75_18315</name>
</gene>
<dbReference type="Proteomes" id="UP000215563">
    <property type="component" value="Unassembled WGS sequence"/>
</dbReference>
<dbReference type="InterPro" id="IPR050172">
    <property type="entry name" value="SsuD_RutA_monooxygenase"/>
</dbReference>
<dbReference type="OrthoDB" id="7374740at2"/>
<sequence>MRIGVLILPERRWSDQVAQWRAVEDLGFDSAWTYDHLWWRSLSESPWYGAVPVLSGAAVATERVRLGLLVGSPNFRHPVPLAKDALTLDEMSDGRFTLGLGAGSPTAGDDAVLQPGVPAPGERADRFAEFVELTDLLLREPVTTYRGEHYRAEGARMIPGCVQRPRLPFAIAATGRRGMDLAARYGQSWVTLGPAAPGGVSPGECLEQVVPAQVTALESACARAGRDVGERIFVTTPGTGDPLASWQACLDLAIGYAAAGITHLVVHWPRESGVYAGDVKVLSDISRHALEEIHSL</sequence>
<keyword evidence="3" id="KW-0560">Oxidoreductase</keyword>
<keyword evidence="1" id="KW-0285">Flavoprotein</keyword>
<evidence type="ECO:0000256" key="1">
    <source>
        <dbReference type="ARBA" id="ARBA00022630"/>
    </source>
</evidence>
<evidence type="ECO:0000259" key="5">
    <source>
        <dbReference type="Pfam" id="PF00296"/>
    </source>
</evidence>
<dbReference type="EMBL" id="NMQU01000047">
    <property type="protein sequence ID" value="OXM49725.1"/>
    <property type="molecule type" value="Genomic_DNA"/>
</dbReference>
<keyword evidence="2" id="KW-0288">FMN</keyword>
<dbReference type="AlphaFoldDB" id="A0A229RT76"/>
<dbReference type="InterPro" id="IPR011251">
    <property type="entry name" value="Luciferase-like_dom"/>
</dbReference>
<dbReference type="Pfam" id="PF00296">
    <property type="entry name" value="Bac_luciferase"/>
    <property type="match status" value="1"/>
</dbReference>
<dbReference type="PANTHER" id="PTHR42847:SF4">
    <property type="entry name" value="ALKANESULFONATE MONOOXYGENASE-RELATED"/>
    <property type="match status" value="1"/>
</dbReference>
<protein>
    <submittedName>
        <fullName evidence="6">LLM class flavin-dependent oxidoreductase</fullName>
    </submittedName>
</protein>
<dbReference type="RefSeq" id="WP_020634830.1">
    <property type="nucleotide sequence ID" value="NZ_KB913032.1"/>
</dbReference>
<feature type="domain" description="Luciferase-like" evidence="5">
    <location>
        <begin position="1"/>
        <end position="195"/>
    </location>
</feature>